<evidence type="ECO:0000259" key="8">
    <source>
        <dbReference type="PROSITE" id="PS51194"/>
    </source>
</evidence>
<dbReference type="STRING" id="1147741.A0A0R3RIE1"/>
<dbReference type="GO" id="GO:0016787">
    <property type="term" value="F:hydrolase activity"/>
    <property type="evidence" value="ECO:0007669"/>
    <property type="project" value="UniProtKB-KW"/>
</dbReference>
<dbReference type="InterPro" id="IPR027417">
    <property type="entry name" value="P-loop_NTPase"/>
</dbReference>
<protein>
    <submittedName>
        <fullName evidence="11">SWI/SNF-related matrix-associated actin-dependent regulator of chromatin subfamily A-like protein 1</fullName>
    </submittedName>
</protein>
<dbReference type="GO" id="GO:0006281">
    <property type="term" value="P:DNA repair"/>
    <property type="evidence" value="ECO:0007669"/>
    <property type="project" value="TreeGrafter"/>
</dbReference>
<dbReference type="InterPro" id="IPR049730">
    <property type="entry name" value="SNF2/RAD54-like_C"/>
</dbReference>
<dbReference type="AlphaFoldDB" id="A0A0R3RIE1"/>
<dbReference type="PROSITE" id="PS51194">
    <property type="entry name" value="HELICASE_CTER"/>
    <property type="match status" value="1"/>
</dbReference>
<dbReference type="Pfam" id="PF07443">
    <property type="entry name" value="HARP"/>
    <property type="match status" value="1"/>
</dbReference>
<dbReference type="Proteomes" id="UP000050640">
    <property type="component" value="Unplaced"/>
</dbReference>
<accession>A0A0R3RIE1</accession>
<feature type="transmembrane region" description="Helical" evidence="6">
    <location>
        <begin position="573"/>
        <end position="598"/>
    </location>
</feature>
<dbReference type="InterPro" id="IPR000330">
    <property type="entry name" value="SNF2_N"/>
</dbReference>
<keyword evidence="3" id="KW-0539">Nucleus</keyword>
<dbReference type="SMART" id="SM00490">
    <property type="entry name" value="HELICc"/>
    <property type="match status" value="1"/>
</dbReference>
<dbReference type="PANTHER" id="PTHR45766:SF6">
    <property type="entry name" value="SWI_SNF-RELATED MATRIX-ASSOCIATED ACTIN-DEPENDENT REGULATOR OF CHROMATIN SUBFAMILY A-LIKE PROTEIN 1"/>
    <property type="match status" value="1"/>
</dbReference>
<proteinExistence type="inferred from homology"/>
<dbReference type="PROSITE" id="PS51467">
    <property type="entry name" value="HARP"/>
    <property type="match status" value="1"/>
</dbReference>
<dbReference type="CDD" id="cd18010">
    <property type="entry name" value="DEXHc_HARP_SMARCAL1"/>
    <property type="match status" value="1"/>
</dbReference>
<keyword evidence="5" id="KW-0175">Coiled coil</keyword>
<evidence type="ECO:0000256" key="1">
    <source>
        <dbReference type="ARBA" id="ARBA00004123"/>
    </source>
</evidence>
<evidence type="ECO:0000256" key="3">
    <source>
        <dbReference type="ARBA" id="ARBA00023242"/>
    </source>
</evidence>
<keyword evidence="2" id="KW-0378">Hydrolase</keyword>
<evidence type="ECO:0000259" key="9">
    <source>
        <dbReference type="PROSITE" id="PS51467"/>
    </source>
</evidence>
<feature type="coiled-coil region" evidence="5">
    <location>
        <begin position="11"/>
        <end position="44"/>
    </location>
</feature>
<evidence type="ECO:0000256" key="6">
    <source>
        <dbReference type="SAM" id="Phobius"/>
    </source>
</evidence>
<dbReference type="InterPro" id="IPR014001">
    <property type="entry name" value="Helicase_ATP-bd"/>
</dbReference>
<dbReference type="PROSITE" id="PS51192">
    <property type="entry name" value="HELICASE_ATP_BIND_1"/>
    <property type="match status" value="1"/>
</dbReference>
<dbReference type="SUPFAM" id="SSF52540">
    <property type="entry name" value="P-loop containing nucleoside triphosphate hydrolases"/>
    <property type="match status" value="2"/>
</dbReference>
<dbReference type="SMART" id="SM00487">
    <property type="entry name" value="DEXDc"/>
    <property type="match status" value="1"/>
</dbReference>
<dbReference type="Pfam" id="PF00176">
    <property type="entry name" value="SNF2-rel_dom"/>
    <property type="match status" value="1"/>
</dbReference>
<dbReference type="WBParaSite" id="EEL_0000124901-mRNA-1">
    <property type="protein sequence ID" value="EEL_0000124901-mRNA-1"/>
    <property type="gene ID" value="EEL_0000124901"/>
</dbReference>
<evidence type="ECO:0000313" key="10">
    <source>
        <dbReference type="Proteomes" id="UP000050640"/>
    </source>
</evidence>
<feature type="domain" description="Helicase ATP-binding" evidence="7">
    <location>
        <begin position="237"/>
        <end position="395"/>
    </location>
</feature>
<dbReference type="PANTHER" id="PTHR45766">
    <property type="entry name" value="DNA ANNEALING HELICASE AND ENDONUCLEASE ZRANB3 FAMILY MEMBER"/>
    <property type="match status" value="1"/>
</dbReference>
<sequence length="691" mass="78199">MASSSLTAEQLKRIERNRAEAMRRMALRQQREKELEKIVRDENKKPVQQLIAKSYDRSKFSLATSGLSTSPAKYIITYRDEQQPSTSTLSVPSKAEVNHKLLTVLSPIKRPPVITAVHLKQSVVKITFKLVDSKSFQVQFTPFSHSVISVLKTIPSKIYVPEAKVWSFPLEDIHTVEKALQSLDDVSVEIEKISDHVVKILLTYGKSNVSTNKPNLEKYIEKTLVDALFPYQRRGIIYGIMKRGRLLLADEMGLGKSIQALGIARYFKCDWPLLIICPSSVKFSWLNQFESFLPDVNEIAIIEKGSDRLPLKKTKQTVVIMSYDLMVSKQSHLIEYDFKAIIFDESHLLKDGSAQRTKAATHISKKALRVILLTGTPALSRPAELFSQIRIIDSKMFPNYRDFATRYCDGKQGKYSFEAKGCTNSDELAIILTSSVMLRRLKKDVLNDLPIKRREVVNLTDDSIYMNISKLREAKAAYSGAKDNDTKHQRLVEYYYETGIAKARSVARYIIDHYFYDGAPKRKLLIFAHHQVVLDMISMDVAKKGLRSIRIDGATVSRSRDEQCRLFQENDDVMVAVLSITAAGVGITLTAASIVIFAELHWNPGTLKQAEDRAHRLGQKDSVFVQYLIAKGTADDVLWPLIQKKLDVLQSCQLSSDTYRGTNSVETTVDPESGGLVDHFPRIKRIRSTVE</sequence>
<dbReference type="Pfam" id="PF00271">
    <property type="entry name" value="Helicase_C"/>
    <property type="match status" value="1"/>
</dbReference>
<organism evidence="10 11">
    <name type="scientific">Elaeophora elaphi</name>
    <dbReference type="NCBI Taxonomy" id="1147741"/>
    <lineage>
        <taxon>Eukaryota</taxon>
        <taxon>Metazoa</taxon>
        <taxon>Ecdysozoa</taxon>
        <taxon>Nematoda</taxon>
        <taxon>Chromadorea</taxon>
        <taxon>Rhabditida</taxon>
        <taxon>Spirurina</taxon>
        <taxon>Spiruromorpha</taxon>
        <taxon>Filarioidea</taxon>
        <taxon>Onchocercidae</taxon>
        <taxon>Elaeophora</taxon>
    </lineage>
</organism>
<dbReference type="CDD" id="cd18793">
    <property type="entry name" value="SF2_C_SNF"/>
    <property type="match status" value="1"/>
</dbReference>
<comment type="subcellular location">
    <subcellularLocation>
        <location evidence="1">Nucleus</location>
    </subcellularLocation>
</comment>
<feature type="domain" description="Helicase C-terminal" evidence="8">
    <location>
        <begin position="510"/>
        <end position="666"/>
    </location>
</feature>
<name>A0A0R3RIE1_9BILA</name>
<reference evidence="11" key="1">
    <citation type="submission" date="2017-02" db="UniProtKB">
        <authorList>
            <consortium name="WormBaseParasite"/>
        </authorList>
    </citation>
    <scope>IDENTIFICATION</scope>
</reference>
<evidence type="ECO:0000259" key="7">
    <source>
        <dbReference type="PROSITE" id="PS51192"/>
    </source>
</evidence>
<comment type="similarity">
    <text evidence="4">Belongs to the SNF2/RAD54 helicase family. SMARCAL1 subfamily.</text>
</comment>
<dbReference type="InterPro" id="IPR038718">
    <property type="entry name" value="SNF2-like_sf"/>
</dbReference>
<dbReference type="GO" id="GO:0005524">
    <property type="term" value="F:ATP binding"/>
    <property type="evidence" value="ECO:0007669"/>
    <property type="project" value="InterPro"/>
</dbReference>
<dbReference type="GO" id="GO:0031297">
    <property type="term" value="P:replication fork processing"/>
    <property type="evidence" value="ECO:0007669"/>
    <property type="project" value="TreeGrafter"/>
</dbReference>
<dbReference type="Gene3D" id="3.40.50.300">
    <property type="entry name" value="P-loop containing nucleotide triphosphate hydrolases"/>
    <property type="match status" value="1"/>
</dbReference>
<dbReference type="InterPro" id="IPR001650">
    <property type="entry name" value="Helicase_C-like"/>
</dbReference>
<dbReference type="InterPro" id="IPR010003">
    <property type="entry name" value="HARP_dom"/>
</dbReference>
<keyword evidence="6" id="KW-0472">Membrane</keyword>
<dbReference type="GO" id="GO:0043596">
    <property type="term" value="C:nuclear replication fork"/>
    <property type="evidence" value="ECO:0007669"/>
    <property type="project" value="TreeGrafter"/>
</dbReference>
<dbReference type="Gene3D" id="3.40.50.10810">
    <property type="entry name" value="Tandem AAA-ATPase domain"/>
    <property type="match status" value="1"/>
</dbReference>
<evidence type="ECO:0000256" key="4">
    <source>
        <dbReference type="PROSITE-ProRule" id="PRU00800"/>
    </source>
</evidence>
<evidence type="ECO:0000256" key="2">
    <source>
        <dbReference type="ARBA" id="ARBA00022801"/>
    </source>
</evidence>
<keyword evidence="6" id="KW-1133">Transmembrane helix</keyword>
<feature type="domain" description="HARP" evidence="9">
    <location>
        <begin position="115"/>
        <end position="194"/>
    </location>
</feature>
<keyword evidence="10" id="KW-1185">Reference proteome</keyword>
<evidence type="ECO:0000256" key="5">
    <source>
        <dbReference type="SAM" id="Coils"/>
    </source>
</evidence>
<evidence type="ECO:0000313" key="11">
    <source>
        <dbReference type="WBParaSite" id="EEL_0000124901-mRNA-1"/>
    </source>
</evidence>
<keyword evidence="6" id="KW-0812">Transmembrane</keyword>